<evidence type="ECO:0000313" key="5">
    <source>
        <dbReference type="Proteomes" id="UP000289555"/>
    </source>
</evidence>
<keyword evidence="5" id="KW-1185">Reference proteome</keyword>
<dbReference type="EMBL" id="AP019416">
    <property type="protein sequence ID" value="BBI51684.1"/>
    <property type="molecule type" value="Genomic_DNA"/>
</dbReference>
<proteinExistence type="inferred from homology"/>
<name>A0ABN5WXL0_9GAMM</name>
<dbReference type="SUPFAM" id="SSF143975">
    <property type="entry name" value="IlvD/EDD N-terminal domain-like"/>
    <property type="match status" value="1"/>
</dbReference>
<evidence type="ECO:0000256" key="1">
    <source>
        <dbReference type="ARBA" id="ARBA00006486"/>
    </source>
</evidence>
<dbReference type="PANTHER" id="PTHR43661:SF1">
    <property type="entry name" value="PHOSPHOGLUCONATE DEHYDRATASE"/>
    <property type="match status" value="1"/>
</dbReference>
<dbReference type="InterPro" id="IPR000581">
    <property type="entry name" value="ILV_EDD_N"/>
</dbReference>
<dbReference type="PANTHER" id="PTHR43661">
    <property type="entry name" value="D-XYLONATE DEHYDRATASE"/>
    <property type="match status" value="1"/>
</dbReference>
<dbReference type="Pfam" id="PF00920">
    <property type="entry name" value="ILVD_EDD_N"/>
    <property type="match status" value="1"/>
</dbReference>
<feature type="domain" description="Dihydroxy-acid/6-phosphogluconate dehydratase N-terminal" evidence="3">
    <location>
        <begin position="1"/>
        <end position="146"/>
    </location>
</feature>
<dbReference type="InterPro" id="IPR037237">
    <property type="entry name" value="IlvD/EDD_N"/>
</dbReference>
<evidence type="ECO:0000256" key="2">
    <source>
        <dbReference type="ARBA" id="ARBA00023239"/>
    </source>
</evidence>
<evidence type="ECO:0000313" key="4">
    <source>
        <dbReference type="EMBL" id="BBI51684.1"/>
    </source>
</evidence>
<reference evidence="5" key="1">
    <citation type="journal article" date="2019" name="Microbiol. Resour. Announc.">
        <title>Complete Genome Sequence of Halomonas olivaria, a Moderately Halophilic Bacterium Isolated from Olive Processing Effluents, Obtained by Nanopore Sequencing.</title>
        <authorList>
            <person name="Nagata S."/>
            <person name="Ii K.M."/>
            <person name="Tsukimi T."/>
            <person name="Miura M.C."/>
            <person name="Galipon J."/>
            <person name="Arakawa K."/>
        </authorList>
    </citation>
    <scope>NUCLEOTIDE SEQUENCE [LARGE SCALE GENOMIC DNA]</scope>
    <source>
        <strain evidence="5">TYRC17</strain>
    </source>
</reference>
<dbReference type="Proteomes" id="UP000289555">
    <property type="component" value="Chromosome"/>
</dbReference>
<protein>
    <recommendedName>
        <fullName evidence="3">Dihydroxy-acid/6-phosphogluconate dehydratase N-terminal domain-containing protein</fullName>
    </recommendedName>
</protein>
<organism evidence="4 5">
    <name type="scientific">Vreelandella olivaria</name>
    <dbReference type="NCBI Taxonomy" id="390919"/>
    <lineage>
        <taxon>Bacteria</taxon>
        <taxon>Pseudomonadati</taxon>
        <taxon>Pseudomonadota</taxon>
        <taxon>Gammaproteobacteria</taxon>
        <taxon>Oceanospirillales</taxon>
        <taxon>Halomonadaceae</taxon>
        <taxon>Vreelandella</taxon>
    </lineage>
</organism>
<keyword evidence="2" id="KW-0456">Lyase</keyword>
<gene>
    <name evidence="4" type="ORF">HORIV_41050</name>
</gene>
<accession>A0ABN5WXL0</accession>
<sequence length="187" mass="20344">MMEVMGLHLPGTSFVNPGTEMREALTRYATEQAIRNTEPGGDYRPFFKQIDERAIVNAVVGLLASGGSTNHTMHLIAMAAAAGITLTWDDFTDLSAVTPSLMQVYPNGQADINHFQAAGGMSYLFRELLGAGLLHGDIPTVFGTDLTAYTQEPFLEDGKVVWHEGPEKALMKTFFALSLSPSHQRVV</sequence>
<comment type="similarity">
    <text evidence="1">Belongs to the IlvD/Edd family.</text>
</comment>
<evidence type="ECO:0000259" key="3">
    <source>
        <dbReference type="Pfam" id="PF00920"/>
    </source>
</evidence>